<keyword evidence="1" id="KW-0472">Membrane</keyword>
<organism evidence="2 3">
    <name type="scientific">Streptomyces albipurpureus</name>
    <dbReference type="NCBI Taxonomy" id="2897419"/>
    <lineage>
        <taxon>Bacteria</taxon>
        <taxon>Bacillati</taxon>
        <taxon>Actinomycetota</taxon>
        <taxon>Actinomycetes</taxon>
        <taxon>Kitasatosporales</taxon>
        <taxon>Streptomycetaceae</taxon>
        <taxon>Streptomyces</taxon>
    </lineage>
</organism>
<evidence type="ECO:0000256" key="1">
    <source>
        <dbReference type="SAM" id="Phobius"/>
    </source>
</evidence>
<gene>
    <name evidence="2" type="ORF">NBG84_39005</name>
</gene>
<name>A0ABT0V1X2_9ACTN</name>
<dbReference type="Proteomes" id="UP001431429">
    <property type="component" value="Unassembled WGS sequence"/>
</dbReference>
<sequence length="79" mass="8802">MAIEDGLPVALMVLQTGWCLSNIGVSTAVFVVAAQSRIRRPAAWNELDFVQRCAPKYGRPLETIEENRAQQLQEWASEA</sequence>
<accession>A0ABT0V1X2</accession>
<evidence type="ECO:0000313" key="3">
    <source>
        <dbReference type="Proteomes" id="UP001431429"/>
    </source>
</evidence>
<evidence type="ECO:0000313" key="2">
    <source>
        <dbReference type="EMBL" id="MCM2394194.1"/>
    </source>
</evidence>
<keyword evidence="1" id="KW-1133">Transmembrane helix</keyword>
<comment type="caution">
    <text evidence="2">The sequence shown here is derived from an EMBL/GenBank/DDBJ whole genome shotgun (WGS) entry which is preliminary data.</text>
</comment>
<protein>
    <submittedName>
        <fullName evidence="2">Uncharacterized protein</fullName>
    </submittedName>
</protein>
<proteinExistence type="predicted"/>
<dbReference type="EMBL" id="JAMQAW010000102">
    <property type="protein sequence ID" value="MCM2394194.1"/>
    <property type="molecule type" value="Genomic_DNA"/>
</dbReference>
<dbReference type="RefSeq" id="WP_250924474.1">
    <property type="nucleotide sequence ID" value="NZ_JAMQAW010000102.1"/>
</dbReference>
<reference evidence="2" key="1">
    <citation type="submission" date="2022-06" db="EMBL/GenBank/DDBJ databases">
        <title>Genome public.</title>
        <authorList>
            <person name="Sun Q."/>
        </authorList>
    </citation>
    <scope>NUCLEOTIDE SEQUENCE</scope>
    <source>
        <strain evidence="2">CWNU-1</strain>
    </source>
</reference>
<feature type="transmembrane region" description="Helical" evidence="1">
    <location>
        <begin position="12"/>
        <end position="34"/>
    </location>
</feature>
<keyword evidence="1" id="KW-0812">Transmembrane</keyword>
<keyword evidence="3" id="KW-1185">Reference proteome</keyword>